<reference evidence="1 2" key="1">
    <citation type="submission" date="2019-05" db="EMBL/GenBank/DDBJ databases">
        <authorList>
            <consortium name="Pathogen Informatics"/>
        </authorList>
    </citation>
    <scope>NUCLEOTIDE SEQUENCE [LARGE SCALE GENOMIC DNA]</scope>
    <source>
        <strain evidence="1 2">NCTC11557</strain>
    </source>
</reference>
<dbReference type="EMBL" id="CABEIY010000008">
    <property type="protein sequence ID" value="VTT27473.1"/>
    <property type="molecule type" value="Genomic_DNA"/>
</dbReference>
<evidence type="ECO:0000313" key="1">
    <source>
        <dbReference type="EMBL" id="VTT27473.1"/>
    </source>
</evidence>
<gene>
    <name evidence="1" type="ORF">NCTC11557_02435</name>
</gene>
<dbReference type="Proteomes" id="UP000339049">
    <property type="component" value="Unassembled WGS sequence"/>
</dbReference>
<dbReference type="RefSeq" id="WP_143935355.1">
    <property type="nucleotide sequence ID" value="NZ_CABEIY010000008.1"/>
</dbReference>
<comment type="caution">
    <text evidence="1">The sequence shown here is derived from an EMBL/GenBank/DDBJ whole genome shotgun (WGS) entry which is preliminary data.</text>
</comment>
<protein>
    <submittedName>
        <fullName evidence="1">Uncharacterized protein</fullName>
    </submittedName>
</protein>
<name>A0AAE9QUZ5_STREQ</name>
<dbReference type="AlphaFoldDB" id="A0AAE9QUZ5"/>
<evidence type="ECO:0000313" key="2">
    <source>
        <dbReference type="Proteomes" id="UP000339049"/>
    </source>
</evidence>
<accession>A0AAE9QUZ5</accession>
<organism evidence="1 2">
    <name type="scientific">Streptococcus dysgalactiae subsp. equisimilis</name>
    <name type="common">Streptococcus equisimilis</name>
    <dbReference type="NCBI Taxonomy" id="119602"/>
    <lineage>
        <taxon>Bacteria</taxon>
        <taxon>Bacillati</taxon>
        <taxon>Bacillota</taxon>
        <taxon>Bacilli</taxon>
        <taxon>Lactobacillales</taxon>
        <taxon>Streptococcaceae</taxon>
        <taxon>Streptococcus</taxon>
    </lineage>
</organism>
<sequence>MTKETKNTVAAETIVENLKEFAMELHQSAKEGMIDSIIEKDEDAFVLAKVAHDISHGLIDILQGKSADEALENVFSDDEDDSPVVGSIAVNLKTGDAHGIEDITDPKLKEQIAEVISKLAKKLGGK</sequence>
<proteinExistence type="predicted"/>